<gene>
    <name evidence="1" type="ORF">K488DRAFT_68637</name>
</gene>
<evidence type="ECO:0000313" key="1">
    <source>
        <dbReference type="EMBL" id="KAI0035132.1"/>
    </source>
</evidence>
<name>A0ACB8QTW1_9AGAM</name>
<evidence type="ECO:0000313" key="2">
    <source>
        <dbReference type="Proteomes" id="UP000814128"/>
    </source>
</evidence>
<organism evidence="1 2">
    <name type="scientific">Vararia minispora EC-137</name>
    <dbReference type="NCBI Taxonomy" id="1314806"/>
    <lineage>
        <taxon>Eukaryota</taxon>
        <taxon>Fungi</taxon>
        <taxon>Dikarya</taxon>
        <taxon>Basidiomycota</taxon>
        <taxon>Agaricomycotina</taxon>
        <taxon>Agaricomycetes</taxon>
        <taxon>Russulales</taxon>
        <taxon>Lachnocladiaceae</taxon>
        <taxon>Vararia</taxon>
    </lineage>
</organism>
<comment type="caution">
    <text evidence="1">The sequence shown here is derived from an EMBL/GenBank/DDBJ whole genome shotgun (WGS) entry which is preliminary data.</text>
</comment>
<accession>A0ACB8QTW1</accession>
<dbReference type="EMBL" id="MU273489">
    <property type="protein sequence ID" value="KAI0035132.1"/>
    <property type="molecule type" value="Genomic_DNA"/>
</dbReference>
<proteinExistence type="predicted"/>
<protein>
    <submittedName>
        <fullName evidence="1">Uncharacterized protein</fullName>
    </submittedName>
</protein>
<dbReference type="Proteomes" id="UP000814128">
    <property type="component" value="Unassembled WGS sequence"/>
</dbReference>
<reference evidence="1" key="2">
    <citation type="journal article" date="2022" name="New Phytol.">
        <title>Evolutionary transition to the ectomycorrhizal habit in the genomes of a hyperdiverse lineage of mushroom-forming fungi.</title>
        <authorList>
            <person name="Looney B."/>
            <person name="Miyauchi S."/>
            <person name="Morin E."/>
            <person name="Drula E."/>
            <person name="Courty P.E."/>
            <person name="Kohler A."/>
            <person name="Kuo A."/>
            <person name="LaButti K."/>
            <person name="Pangilinan J."/>
            <person name="Lipzen A."/>
            <person name="Riley R."/>
            <person name="Andreopoulos W."/>
            <person name="He G."/>
            <person name="Johnson J."/>
            <person name="Nolan M."/>
            <person name="Tritt A."/>
            <person name="Barry K.W."/>
            <person name="Grigoriev I.V."/>
            <person name="Nagy L.G."/>
            <person name="Hibbett D."/>
            <person name="Henrissat B."/>
            <person name="Matheny P.B."/>
            <person name="Labbe J."/>
            <person name="Martin F.M."/>
        </authorList>
    </citation>
    <scope>NUCLEOTIDE SEQUENCE</scope>
    <source>
        <strain evidence="1">EC-137</strain>
    </source>
</reference>
<reference evidence="1" key="1">
    <citation type="submission" date="2021-02" db="EMBL/GenBank/DDBJ databases">
        <authorList>
            <consortium name="DOE Joint Genome Institute"/>
            <person name="Ahrendt S."/>
            <person name="Looney B.P."/>
            <person name="Miyauchi S."/>
            <person name="Morin E."/>
            <person name="Drula E."/>
            <person name="Courty P.E."/>
            <person name="Chicoki N."/>
            <person name="Fauchery L."/>
            <person name="Kohler A."/>
            <person name="Kuo A."/>
            <person name="Labutti K."/>
            <person name="Pangilinan J."/>
            <person name="Lipzen A."/>
            <person name="Riley R."/>
            <person name="Andreopoulos W."/>
            <person name="He G."/>
            <person name="Johnson J."/>
            <person name="Barry K.W."/>
            <person name="Grigoriev I.V."/>
            <person name="Nagy L."/>
            <person name="Hibbett D."/>
            <person name="Henrissat B."/>
            <person name="Matheny P.B."/>
            <person name="Labbe J."/>
            <person name="Martin F."/>
        </authorList>
    </citation>
    <scope>NUCLEOTIDE SEQUENCE</scope>
    <source>
        <strain evidence="1">EC-137</strain>
    </source>
</reference>
<keyword evidence="2" id="KW-1185">Reference proteome</keyword>
<sequence length="184" mass="20565">MATGPSPMLLRRLMTSVQSLDYRLSFFEEDMPVAVVLQQMGAKNIPDGAAATFRAAYQSAHTSLEHEAYMQQNILLLSSLSDRYDRRTEKSRSWAGGGKDHCRTDVPCVLVRRTRANGRSGPWASMRDAARDLSVEAETQKIQDAEQCERADETSNFQTGPASSKRLSRVEPRDSVRRAALNDQ</sequence>